<dbReference type="AlphaFoldDB" id="A0A7J6APP7"/>
<sequence length="177" mass="19355">MSLSAISLLIGSDALPVCDVYGTVPGTYSRWDGTGMFLLKGLCRAARALCNPLQRGEYPVIMSARVCSDCSGLEEVTLMFEHTGEPSVRQRSVESTESPGRDILSEQDRLIRRLHQDACKAGKTTYTDPGSGYTVFTEVAHKKRGGCCGNACRHCPYGQINVKDSSKKKTFNSAFYI</sequence>
<evidence type="ECO:0000313" key="1">
    <source>
        <dbReference type="EMBL" id="KAF4083498.1"/>
    </source>
</evidence>
<dbReference type="EMBL" id="JAAGNN010000011">
    <property type="protein sequence ID" value="KAF4083498.1"/>
    <property type="molecule type" value="Genomic_DNA"/>
</dbReference>
<dbReference type="Proteomes" id="UP000593565">
    <property type="component" value="Unassembled WGS sequence"/>
</dbReference>
<dbReference type="Pfam" id="PF17653">
    <property type="entry name" value="DUF5522"/>
    <property type="match status" value="1"/>
</dbReference>
<name>A0A7J6APP7_AMEME</name>
<accession>A0A7J6APP7</accession>
<protein>
    <submittedName>
        <fullName evidence="1">Uncharacterized protein</fullName>
    </submittedName>
</protein>
<dbReference type="InterPro" id="IPR040807">
    <property type="entry name" value="DUF5522"/>
</dbReference>
<keyword evidence="2" id="KW-1185">Reference proteome</keyword>
<organism evidence="1 2">
    <name type="scientific">Ameiurus melas</name>
    <name type="common">Black bullhead</name>
    <name type="synonym">Silurus melas</name>
    <dbReference type="NCBI Taxonomy" id="219545"/>
    <lineage>
        <taxon>Eukaryota</taxon>
        <taxon>Metazoa</taxon>
        <taxon>Chordata</taxon>
        <taxon>Craniata</taxon>
        <taxon>Vertebrata</taxon>
        <taxon>Euteleostomi</taxon>
        <taxon>Actinopterygii</taxon>
        <taxon>Neopterygii</taxon>
        <taxon>Teleostei</taxon>
        <taxon>Ostariophysi</taxon>
        <taxon>Siluriformes</taxon>
        <taxon>Ictaluridae</taxon>
        <taxon>Ameiurus</taxon>
    </lineage>
</organism>
<dbReference type="PANTHER" id="PTHR21037:SF2">
    <property type="entry name" value="SIMILAR TO NOVEL PROTEIN"/>
    <property type="match status" value="1"/>
</dbReference>
<evidence type="ECO:0000313" key="2">
    <source>
        <dbReference type="Proteomes" id="UP000593565"/>
    </source>
</evidence>
<reference evidence="1 2" key="1">
    <citation type="submission" date="2020-02" db="EMBL/GenBank/DDBJ databases">
        <title>A chromosome-scale genome assembly of the black bullhead catfish (Ameiurus melas).</title>
        <authorList>
            <person name="Wen M."/>
            <person name="Zham M."/>
            <person name="Cabau C."/>
            <person name="Klopp C."/>
            <person name="Donnadieu C."/>
            <person name="Roques C."/>
            <person name="Bouchez O."/>
            <person name="Lampietro C."/>
            <person name="Jouanno E."/>
            <person name="Herpin A."/>
            <person name="Louis A."/>
            <person name="Berthelot C."/>
            <person name="Parey E."/>
            <person name="Roest-Crollius H."/>
            <person name="Braasch I."/>
            <person name="Postlethwait J."/>
            <person name="Robinson-Rechavi M."/>
            <person name="Echchiki A."/>
            <person name="Begum T."/>
            <person name="Montfort J."/>
            <person name="Schartl M."/>
            <person name="Bobe J."/>
            <person name="Guiguen Y."/>
        </authorList>
    </citation>
    <scope>NUCLEOTIDE SEQUENCE [LARGE SCALE GENOMIC DNA]</scope>
    <source>
        <strain evidence="1">M_S1</strain>
        <tissue evidence="1">Blood</tissue>
    </source>
</reference>
<comment type="caution">
    <text evidence="1">The sequence shown here is derived from an EMBL/GenBank/DDBJ whole genome shotgun (WGS) entry which is preliminary data.</text>
</comment>
<dbReference type="PANTHER" id="PTHR21037">
    <property type="entry name" value="39S RIBOSOMAL PROTEIN L14, MITOCHONDRIAL"/>
    <property type="match status" value="1"/>
</dbReference>
<gene>
    <name evidence="1" type="ORF">AMELA_G00142110</name>
</gene>
<proteinExistence type="predicted"/>